<protein>
    <recommendedName>
        <fullName evidence="4">YD repeat-containing protein</fullName>
    </recommendedName>
</protein>
<evidence type="ECO:0000256" key="1">
    <source>
        <dbReference type="SAM" id="SignalP"/>
    </source>
</evidence>
<reference evidence="2 3" key="1">
    <citation type="submission" date="2018-07" db="EMBL/GenBank/DDBJ databases">
        <title>Genomic Encyclopedia of Type Strains, Phase IV (KMG-IV): sequencing the most valuable type-strain genomes for metagenomic binning, comparative biology and taxonomic classification.</title>
        <authorList>
            <person name="Goeker M."/>
        </authorList>
    </citation>
    <scope>NUCLEOTIDE SEQUENCE [LARGE SCALE GENOMIC DNA]</scope>
    <source>
        <strain evidence="2 3">DSM 4134</strain>
    </source>
</reference>
<gene>
    <name evidence="2" type="ORF">C7460_10169</name>
</gene>
<evidence type="ECO:0000313" key="2">
    <source>
        <dbReference type="EMBL" id="REE05553.1"/>
    </source>
</evidence>
<evidence type="ECO:0000313" key="3">
    <source>
        <dbReference type="Proteomes" id="UP000256779"/>
    </source>
</evidence>
<dbReference type="EMBL" id="QREG01000001">
    <property type="protein sequence ID" value="REE05553.1"/>
    <property type="molecule type" value="Genomic_DNA"/>
</dbReference>
<comment type="caution">
    <text evidence="2">The sequence shown here is derived from an EMBL/GenBank/DDBJ whole genome shotgun (WGS) entry which is preliminary data.</text>
</comment>
<accession>A0A3D9LIA3</accession>
<evidence type="ECO:0008006" key="4">
    <source>
        <dbReference type="Google" id="ProtNLM"/>
    </source>
</evidence>
<dbReference type="OrthoDB" id="892795at2"/>
<dbReference type="RefSeq" id="WP_147302807.1">
    <property type="nucleotide sequence ID" value="NZ_QREG01000001.1"/>
</dbReference>
<organism evidence="2 3">
    <name type="scientific">Marinoscillum furvescens DSM 4134</name>
    <dbReference type="NCBI Taxonomy" id="1122208"/>
    <lineage>
        <taxon>Bacteria</taxon>
        <taxon>Pseudomonadati</taxon>
        <taxon>Bacteroidota</taxon>
        <taxon>Cytophagia</taxon>
        <taxon>Cytophagales</taxon>
        <taxon>Reichenbachiellaceae</taxon>
        <taxon>Marinoscillum</taxon>
    </lineage>
</organism>
<feature type="signal peptide" evidence="1">
    <location>
        <begin position="1"/>
        <end position="16"/>
    </location>
</feature>
<keyword evidence="3" id="KW-1185">Reference proteome</keyword>
<dbReference type="PROSITE" id="PS51257">
    <property type="entry name" value="PROKAR_LIPOPROTEIN"/>
    <property type="match status" value="1"/>
</dbReference>
<proteinExistence type="predicted"/>
<keyword evidence="1" id="KW-0732">Signal</keyword>
<feature type="chain" id="PRO_5017552271" description="YD repeat-containing protein" evidence="1">
    <location>
        <begin position="17"/>
        <end position="278"/>
    </location>
</feature>
<dbReference type="AlphaFoldDB" id="A0A3D9LIA3"/>
<name>A0A3D9LIA3_MARFU</name>
<dbReference type="Proteomes" id="UP000256779">
    <property type="component" value="Unassembled WGS sequence"/>
</dbReference>
<sequence length="278" mass="31454">MRKLFLPLMISMAVMACTDDSTDEGTPENESPLEATGCQFTGTYNEFEGDSEEVVVAYDADGKVTKITETFTETTDGVESTFSTEYRSVYSGELLTEVQVYAGGELTQSVKITYEEEQVAQINIEDVDDPDIEQFRFVYDGEELSVVENWDNYSDESSDEFTRYATYRYLYEEGNLKKITYILEGESQPSETNVYTYDDQINPIQGNLAWLIYADNYAAYVSANNVVTHTETSTSDGETETDLYNYSYVFSDKGLPTKVTISSEGDSDWSYDLTYQCN</sequence>